<dbReference type="InterPro" id="IPR027413">
    <property type="entry name" value="GROEL-like_equatorial_sf"/>
</dbReference>
<sequence>AIKNDSVVAGGGAIEMELSKYLRDYSRTIPGKQQLLIGAYAKALEIIPRQLCDNAGFDATNILNKLRAKHAQGGMWYGV</sequence>
<dbReference type="GO" id="GO:0140662">
    <property type="term" value="F:ATP-dependent protein folding chaperone"/>
    <property type="evidence" value="ECO:0007669"/>
    <property type="project" value="InterPro"/>
</dbReference>
<feature type="non-terminal residue" evidence="5">
    <location>
        <position position="1"/>
    </location>
</feature>
<evidence type="ECO:0000256" key="3">
    <source>
        <dbReference type="ARBA" id="ARBA00022840"/>
    </source>
</evidence>
<dbReference type="InterPro" id="IPR002423">
    <property type="entry name" value="Cpn60/GroEL/TCP-1"/>
</dbReference>
<dbReference type="AlphaFoldDB" id="A0A851QDH8"/>
<evidence type="ECO:0000313" key="5">
    <source>
        <dbReference type="EMBL" id="NXC78792.1"/>
    </source>
</evidence>
<keyword evidence="6" id="KW-1185">Reference proteome</keyword>
<dbReference type="PANTHER" id="PTHR11353">
    <property type="entry name" value="CHAPERONIN"/>
    <property type="match status" value="1"/>
</dbReference>
<dbReference type="FunFam" id="1.10.560.10:FF:000017">
    <property type="entry name" value="T-complex protein 1 subunit eta"/>
    <property type="match status" value="1"/>
</dbReference>
<evidence type="ECO:0000256" key="1">
    <source>
        <dbReference type="ARBA" id="ARBA00008020"/>
    </source>
</evidence>
<feature type="non-terminal residue" evidence="5">
    <location>
        <position position="79"/>
    </location>
</feature>
<keyword evidence="2" id="KW-0547">Nucleotide-binding</keyword>
<evidence type="ECO:0000313" key="6">
    <source>
        <dbReference type="Proteomes" id="UP000657035"/>
    </source>
</evidence>
<proteinExistence type="inferred from homology"/>
<dbReference type="GO" id="GO:0005524">
    <property type="term" value="F:ATP binding"/>
    <property type="evidence" value="ECO:0007669"/>
    <property type="project" value="UniProtKB-KW"/>
</dbReference>
<keyword evidence="3" id="KW-0067">ATP-binding</keyword>
<dbReference type="Gene3D" id="1.10.560.10">
    <property type="entry name" value="GroEL-like equatorial domain"/>
    <property type="match status" value="1"/>
</dbReference>
<comment type="caution">
    <text evidence="5">The sequence shown here is derived from an EMBL/GenBank/DDBJ whole genome shotgun (WGS) entry which is preliminary data.</text>
</comment>
<dbReference type="Proteomes" id="UP000657035">
    <property type="component" value="Unassembled WGS sequence"/>
</dbReference>
<keyword evidence="4" id="KW-0143">Chaperone</keyword>
<dbReference type="InterPro" id="IPR017998">
    <property type="entry name" value="Chaperone_TCP-1"/>
</dbReference>
<protein>
    <submittedName>
        <fullName evidence="5">TCPH protein</fullName>
    </submittedName>
</protein>
<gene>
    <name evidence="5" type="primary">Cct7_1</name>
    <name evidence="5" type="ORF">ANHANH_R04132</name>
</gene>
<dbReference type="EMBL" id="WBMU01008358">
    <property type="protein sequence ID" value="NXC78792.1"/>
    <property type="molecule type" value="Genomic_DNA"/>
</dbReference>
<dbReference type="SUPFAM" id="SSF48592">
    <property type="entry name" value="GroEL equatorial domain-like"/>
    <property type="match status" value="1"/>
</dbReference>
<dbReference type="OrthoDB" id="1935484at2759"/>
<evidence type="ECO:0000256" key="2">
    <source>
        <dbReference type="ARBA" id="ARBA00022741"/>
    </source>
</evidence>
<dbReference type="GO" id="GO:0005832">
    <property type="term" value="C:chaperonin-containing T-complex"/>
    <property type="evidence" value="ECO:0007669"/>
    <property type="project" value="UniProtKB-ARBA"/>
</dbReference>
<comment type="similarity">
    <text evidence="1">Belongs to the TCP-1 chaperonin family.</text>
</comment>
<evidence type="ECO:0000256" key="4">
    <source>
        <dbReference type="ARBA" id="ARBA00023186"/>
    </source>
</evidence>
<dbReference type="Pfam" id="PF00118">
    <property type="entry name" value="Cpn60_TCP1"/>
    <property type="match status" value="1"/>
</dbReference>
<organism evidence="5 6">
    <name type="scientific">Anhinga anhinga</name>
    <name type="common">Anhinga</name>
    <name type="synonym">Plotus anhinga</name>
    <dbReference type="NCBI Taxonomy" id="56067"/>
    <lineage>
        <taxon>Eukaryota</taxon>
        <taxon>Metazoa</taxon>
        <taxon>Chordata</taxon>
        <taxon>Craniata</taxon>
        <taxon>Vertebrata</taxon>
        <taxon>Euteleostomi</taxon>
        <taxon>Archelosauria</taxon>
        <taxon>Archosauria</taxon>
        <taxon>Dinosauria</taxon>
        <taxon>Saurischia</taxon>
        <taxon>Theropoda</taxon>
        <taxon>Coelurosauria</taxon>
        <taxon>Aves</taxon>
        <taxon>Neognathae</taxon>
        <taxon>Neoaves</taxon>
        <taxon>Aequornithes</taxon>
        <taxon>Suliformes</taxon>
        <taxon>Anhingidae</taxon>
        <taxon>Anhinga</taxon>
    </lineage>
</organism>
<reference evidence="5" key="1">
    <citation type="submission" date="2019-09" db="EMBL/GenBank/DDBJ databases">
        <title>Bird 10,000 Genomes (B10K) Project - Family phase.</title>
        <authorList>
            <person name="Zhang G."/>
        </authorList>
    </citation>
    <scope>NUCLEOTIDE SEQUENCE</scope>
    <source>
        <strain evidence="5">B10K-CU-031-38</strain>
    </source>
</reference>
<name>A0A851QDH8_ANHAN</name>
<accession>A0A851QDH8</accession>